<reference evidence="2 3" key="1">
    <citation type="submission" date="2017-01" db="EMBL/GenBank/DDBJ databases">
        <authorList>
            <consortium name="Urmite Genomes"/>
        </authorList>
    </citation>
    <scope>NUCLEOTIDE SEQUENCE [LARGE SCALE GENOMIC DNA]</scope>
    <source>
        <strain evidence="2 3">AB308</strain>
    </source>
</reference>
<evidence type="ECO:0000313" key="3">
    <source>
        <dbReference type="Proteomes" id="UP000241595"/>
    </source>
</evidence>
<keyword evidence="1" id="KW-0175">Coiled coil</keyword>
<keyword evidence="3" id="KW-1185">Reference proteome</keyword>
<organism evidence="2 3">
    <name type="scientific">Mycobacterium terramassiliense</name>
    <dbReference type="NCBI Taxonomy" id="1841859"/>
    <lineage>
        <taxon>Bacteria</taxon>
        <taxon>Bacillati</taxon>
        <taxon>Actinomycetota</taxon>
        <taxon>Actinomycetes</taxon>
        <taxon>Mycobacteriales</taxon>
        <taxon>Mycobacteriaceae</taxon>
        <taxon>Mycobacterium</taxon>
    </lineage>
</organism>
<accession>A0A2U3NKU4</accession>
<feature type="non-terminal residue" evidence="2">
    <location>
        <position position="1"/>
    </location>
</feature>
<feature type="coiled-coil region" evidence="1">
    <location>
        <begin position="83"/>
        <end position="112"/>
    </location>
</feature>
<evidence type="ECO:0000256" key="1">
    <source>
        <dbReference type="SAM" id="Coils"/>
    </source>
</evidence>
<dbReference type="EMBL" id="FTRV01000017">
    <property type="protein sequence ID" value="SPM32043.1"/>
    <property type="molecule type" value="Genomic_DNA"/>
</dbReference>
<proteinExistence type="predicted"/>
<evidence type="ECO:0000313" key="2">
    <source>
        <dbReference type="EMBL" id="SPM32043.1"/>
    </source>
</evidence>
<gene>
    <name evidence="2" type="ORF">MTAB308_5569</name>
</gene>
<sequence>VTEEWQDIKRKTQRATQLHPDMGECVIEIEMTARMPDRWISHMRSVSRDIRYDSVVGDRIIARAEHPKAVPHVISFIDGAIRAANARYRADLERAEARKAQQEGDAARLAEQQAELDKIVGDIPDPE</sequence>
<protein>
    <submittedName>
        <fullName evidence="2">Mycobacterium terramassiliense ORFan</fullName>
    </submittedName>
</protein>
<dbReference type="Proteomes" id="UP000241595">
    <property type="component" value="Unassembled WGS sequence"/>
</dbReference>
<dbReference type="AlphaFoldDB" id="A0A2U3NKU4"/>
<name>A0A2U3NKU4_9MYCO</name>